<dbReference type="Proteomes" id="UP001054252">
    <property type="component" value="Unassembled WGS sequence"/>
</dbReference>
<evidence type="ECO:0000313" key="2">
    <source>
        <dbReference type="Proteomes" id="UP001054252"/>
    </source>
</evidence>
<evidence type="ECO:0000313" key="1">
    <source>
        <dbReference type="EMBL" id="GKV52726.1"/>
    </source>
</evidence>
<gene>
    <name evidence="1" type="ORF">SLEP1_g59296</name>
</gene>
<reference evidence="1 2" key="1">
    <citation type="journal article" date="2021" name="Commun. Biol.">
        <title>The genome of Shorea leprosula (Dipterocarpaceae) highlights the ecological relevance of drought in aseasonal tropical rainforests.</title>
        <authorList>
            <person name="Ng K.K.S."/>
            <person name="Kobayashi M.J."/>
            <person name="Fawcett J.A."/>
            <person name="Hatakeyama M."/>
            <person name="Paape T."/>
            <person name="Ng C.H."/>
            <person name="Ang C.C."/>
            <person name="Tnah L.H."/>
            <person name="Lee C.T."/>
            <person name="Nishiyama T."/>
            <person name="Sese J."/>
            <person name="O'Brien M.J."/>
            <person name="Copetti D."/>
            <person name="Mohd Noor M.I."/>
            <person name="Ong R.C."/>
            <person name="Putra M."/>
            <person name="Sireger I.Z."/>
            <person name="Indrioko S."/>
            <person name="Kosugi Y."/>
            <person name="Izuno A."/>
            <person name="Isagi Y."/>
            <person name="Lee S.L."/>
            <person name="Shimizu K.K."/>
        </authorList>
    </citation>
    <scope>NUCLEOTIDE SEQUENCE [LARGE SCALE GENOMIC DNA]</scope>
    <source>
        <strain evidence="1">214</strain>
    </source>
</reference>
<name>A0AAV5MVH0_9ROSI</name>
<sequence>ITLQGVLEGKHDKAIEESLDQHQISKDGWWSSLYKMVEGLAVMSRLARNRLHNSEYGFEDRSIDWDRAEM</sequence>
<dbReference type="EMBL" id="BPVZ01000829">
    <property type="protein sequence ID" value="GKV52726.1"/>
    <property type="molecule type" value="Genomic_DNA"/>
</dbReference>
<feature type="non-terminal residue" evidence="1">
    <location>
        <position position="1"/>
    </location>
</feature>
<protein>
    <submittedName>
        <fullName evidence="1">Uncharacterized protein</fullName>
    </submittedName>
</protein>
<dbReference type="AlphaFoldDB" id="A0AAV5MVH0"/>
<organism evidence="1 2">
    <name type="scientific">Rubroshorea leprosula</name>
    <dbReference type="NCBI Taxonomy" id="152421"/>
    <lineage>
        <taxon>Eukaryota</taxon>
        <taxon>Viridiplantae</taxon>
        <taxon>Streptophyta</taxon>
        <taxon>Embryophyta</taxon>
        <taxon>Tracheophyta</taxon>
        <taxon>Spermatophyta</taxon>
        <taxon>Magnoliopsida</taxon>
        <taxon>eudicotyledons</taxon>
        <taxon>Gunneridae</taxon>
        <taxon>Pentapetalae</taxon>
        <taxon>rosids</taxon>
        <taxon>malvids</taxon>
        <taxon>Malvales</taxon>
        <taxon>Dipterocarpaceae</taxon>
        <taxon>Rubroshorea</taxon>
    </lineage>
</organism>
<keyword evidence="2" id="KW-1185">Reference proteome</keyword>
<proteinExistence type="predicted"/>
<comment type="caution">
    <text evidence="1">The sequence shown here is derived from an EMBL/GenBank/DDBJ whole genome shotgun (WGS) entry which is preliminary data.</text>
</comment>
<accession>A0AAV5MVH0</accession>